<protein>
    <recommendedName>
        <fullName evidence="4">DUF4168 domain-containing protein</fullName>
    </recommendedName>
</protein>
<evidence type="ECO:0000313" key="3">
    <source>
        <dbReference type="Proteomes" id="UP001065265"/>
    </source>
</evidence>
<accession>A0ABY5SXL0</accession>
<sequence length="137" mass="14860">MQKTLISILALLGASSALAGNGNVIHPSAGSAAYGRSYSVPADLSSPSDYYPFLQFEDKLSGYSISEAEIGVIADVISRNHNSMTSLDRRDLVSQLRELGMSERRFGYILAIAMRNDELKSEIEQSVGNRLRSSSAK</sequence>
<feature type="chain" id="PRO_5046682802" description="DUF4168 domain-containing protein" evidence="1">
    <location>
        <begin position="20"/>
        <end position="137"/>
    </location>
</feature>
<dbReference type="RefSeq" id="WP_265558082.1">
    <property type="nucleotide sequence ID" value="NZ_CP092471.1"/>
</dbReference>
<evidence type="ECO:0000313" key="2">
    <source>
        <dbReference type="EMBL" id="UVI38900.1"/>
    </source>
</evidence>
<name>A0ABY5SXL0_9SPHN</name>
<gene>
    <name evidence="2" type="ORF">L1F33_11715</name>
</gene>
<dbReference type="Proteomes" id="UP001065265">
    <property type="component" value="Chromosome"/>
</dbReference>
<proteinExistence type="predicted"/>
<organism evidence="2 3">
    <name type="scientific">Qipengyuania spongiae</name>
    <dbReference type="NCBI Taxonomy" id="2909673"/>
    <lineage>
        <taxon>Bacteria</taxon>
        <taxon>Pseudomonadati</taxon>
        <taxon>Pseudomonadota</taxon>
        <taxon>Alphaproteobacteria</taxon>
        <taxon>Sphingomonadales</taxon>
        <taxon>Erythrobacteraceae</taxon>
        <taxon>Qipengyuania</taxon>
    </lineage>
</organism>
<feature type="signal peptide" evidence="1">
    <location>
        <begin position="1"/>
        <end position="19"/>
    </location>
</feature>
<evidence type="ECO:0008006" key="4">
    <source>
        <dbReference type="Google" id="ProtNLM"/>
    </source>
</evidence>
<keyword evidence="1" id="KW-0732">Signal</keyword>
<keyword evidence="3" id="KW-1185">Reference proteome</keyword>
<evidence type="ECO:0000256" key="1">
    <source>
        <dbReference type="SAM" id="SignalP"/>
    </source>
</evidence>
<dbReference type="EMBL" id="CP092471">
    <property type="protein sequence ID" value="UVI38900.1"/>
    <property type="molecule type" value="Genomic_DNA"/>
</dbReference>
<reference evidence="2" key="1">
    <citation type="submission" date="2022-02" db="EMBL/GenBank/DDBJ databases">
        <title>Qipengyuania spongiae sp. nov., isolated from marine sponge.</title>
        <authorList>
            <person name="Li Z."/>
            <person name="Zhang M."/>
        </authorList>
    </citation>
    <scope>NUCLEOTIDE SEQUENCE</scope>
    <source>
        <strain evidence="2">PHS-Z21</strain>
    </source>
</reference>